<dbReference type="AlphaFoldDB" id="A0A7W4I7Q6"/>
<gene>
    <name evidence="1" type="ORF">HLH33_15975</name>
</gene>
<dbReference type="RefSeq" id="WP_012223412.1">
    <property type="nucleotide sequence ID" value="NZ_JABEQG010000042.1"/>
</dbReference>
<dbReference type="OMA" id="DLWIEQG"/>
<name>A0A7W4I7Q6_GLUDI</name>
<dbReference type="EMBL" id="JABEQG010000042">
    <property type="protein sequence ID" value="MBB2157786.1"/>
    <property type="molecule type" value="Genomic_DNA"/>
</dbReference>
<evidence type="ECO:0008006" key="3">
    <source>
        <dbReference type="Google" id="ProtNLM"/>
    </source>
</evidence>
<reference evidence="1 2" key="1">
    <citation type="submission" date="2020-04" db="EMBL/GenBank/DDBJ databases">
        <title>Description of novel Gluconacetobacter.</title>
        <authorList>
            <person name="Sombolestani A."/>
        </authorList>
    </citation>
    <scope>NUCLEOTIDE SEQUENCE [LARGE SCALE GENOMIC DNA]</scope>
    <source>
        <strain evidence="1 2">LMG 7603</strain>
    </source>
</reference>
<sequence>MITIETLCLRVGNVTVADVEHWIDVAWLRPEGEPGHYVFHDIDVARARLIVELTTDLGIGNDGMPLVLSLLDQLYDARRQMMRLRAALERPQADDVRARVRALLGDLPK</sequence>
<accession>A0A7W4I7Q6</accession>
<dbReference type="Gene3D" id="1.10.1660.10">
    <property type="match status" value="1"/>
</dbReference>
<evidence type="ECO:0000313" key="1">
    <source>
        <dbReference type="EMBL" id="MBB2157786.1"/>
    </source>
</evidence>
<organism evidence="1 2">
    <name type="scientific">Gluconacetobacter diazotrophicus</name>
    <name type="common">Acetobacter diazotrophicus</name>
    <dbReference type="NCBI Taxonomy" id="33996"/>
    <lineage>
        <taxon>Bacteria</taxon>
        <taxon>Pseudomonadati</taxon>
        <taxon>Pseudomonadota</taxon>
        <taxon>Alphaproteobacteria</taxon>
        <taxon>Acetobacterales</taxon>
        <taxon>Acetobacteraceae</taxon>
        <taxon>Gluconacetobacter</taxon>
    </lineage>
</organism>
<protein>
    <recommendedName>
        <fullName evidence="3">Chaperone modulatory protein CbpM</fullName>
    </recommendedName>
</protein>
<dbReference type="Pfam" id="PF13591">
    <property type="entry name" value="MerR_2"/>
    <property type="match status" value="1"/>
</dbReference>
<evidence type="ECO:0000313" key="2">
    <source>
        <dbReference type="Proteomes" id="UP000550787"/>
    </source>
</evidence>
<proteinExistence type="predicted"/>
<comment type="caution">
    <text evidence="1">The sequence shown here is derived from an EMBL/GenBank/DDBJ whole genome shotgun (WGS) entry which is preliminary data.</text>
</comment>
<dbReference type="Proteomes" id="UP000550787">
    <property type="component" value="Unassembled WGS sequence"/>
</dbReference>